<dbReference type="EMBL" id="MLAK01001337">
    <property type="protein sequence ID" value="OHS94187.1"/>
    <property type="molecule type" value="Genomic_DNA"/>
</dbReference>
<dbReference type="VEuPathDB" id="TrichDB:TRFO_11245"/>
<accession>A0A1J4J931</accession>
<dbReference type="AlphaFoldDB" id="A0A1J4J931"/>
<dbReference type="OrthoDB" id="29145at2759"/>
<dbReference type="GeneID" id="94830633"/>
<reference evidence="1" key="1">
    <citation type="submission" date="2016-10" db="EMBL/GenBank/DDBJ databases">
        <authorList>
            <person name="Benchimol M."/>
            <person name="Almeida L.G."/>
            <person name="Vasconcelos A.T."/>
            <person name="Perreira-Neves A."/>
            <person name="Rosa I.A."/>
            <person name="Tasca T."/>
            <person name="Bogo M.R."/>
            <person name="de Souza W."/>
        </authorList>
    </citation>
    <scope>NUCLEOTIDE SEQUENCE [LARGE SCALE GENOMIC DNA]</scope>
    <source>
        <strain evidence="1">K</strain>
    </source>
</reference>
<organism evidence="1 2">
    <name type="scientific">Tritrichomonas foetus</name>
    <dbReference type="NCBI Taxonomy" id="1144522"/>
    <lineage>
        <taxon>Eukaryota</taxon>
        <taxon>Metamonada</taxon>
        <taxon>Parabasalia</taxon>
        <taxon>Tritrichomonadida</taxon>
        <taxon>Tritrichomonadidae</taxon>
        <taxon>Tritrichomonas</taxon>
    </lineage>
</organism>
<dbReference type="RefSeq" id="XP_068347324.1">
    <property type="nucleotide sequence ID" value="XM_068495929.1"/>
</dbReference>
<dbReference type="Gene3D" id="1.25.10.10">
    <property type="entry name" value="Leucine-rich Repeat Variant"/>
    <property type="match status" value="1"/>
</dbReference>
<keyword evidence="2" id="KW-1185">Reference proteome</keyword>
<dbReference type="SUPFAM" id="SSF48371">
    <property type="entry name" value="ARM repeat"/>
    <property type="match status" value="1"/>
</dbReference>
<comment type="caution">
    <text evidence="1">The sequence shown here is derived from an EMBL/GenBank/DDBJ whole genome shotgun (WGS) entry which is preliminary data.</text>
</comment>
<dbReference type="Proteomes" id="UP000179807">
    <property type="component" value="Unassembled WGS sequence"/>
</dbReference>
<dbReference type="InterPro" id="IPR016024">
    <property type="entry name" value="ARM-type_fold"/>
</dbReference>
<protein>
    <submittedName>
        <fullName evidence="1">Uncharacterized protein</fullName>
    </submittedName>
</protein>
<name>A0A1J4J931_9EUKA</name>
<evidence type="ECO:0000313" key="2">
    <source>
        <dbReference type="Proteomes" id="UP000179807"/>
    </source>
</evidence>
<gene>
    <name evidence="1" type="ORF">TRFO_11245</name>
</gene>
<dbReference type="InterPro" id="IPR011989">
    <property type="entry name" value="ARM-like"/>
</dbReference>
<proteinExistence type="predicted"/>
<evidence type="ECO:0000313" key="1">
    <source>
        <dbReference type="EMBL" id="OHS94187.1"/>
    </source>
</evidence>
<sequence>MNSTKQNLKELLKKHQQLLRTNDRLTLFFQDEKNNSFSNSDQKFPTVELNDNILNYAQEHVFKILLNNEEPEEEIIIHSLSLLIDIIIYHGRNTLFMNSNDIIYRLIELLYHNNVQIVNLTLNAIFHLSQGSRNPIDLLIENDLLSILYSILEMTDEFGQIFHQKILSIISCIAFLGEEESHTIIEKEFVTWICNFFDFLDINGQISSAFVISNLLMKANVNDFGKIINPKTFSILSQFLDEDYEPRFHRCILDGLLNCVSTLSIENSQFCELFLDQFFLNSIKSLTSSSDERTSVLSQQFLKEISSKHNLKDS</sequence>